<dbReference type="PANTHER" id="PTHR34296:SF2">
    <property type="entry name" value="ABC TRANSPORTER GUANOSINE-BINDING PROTEIN NUPN"/>
    <property type="match status" value="1"/>
</dbReference>
<dbReference type="GO" id="GO:0005886">
    <property type="term" value="C:plasma membrane"/>
    <property type="evidence" value="ECO:0007669"/>
    <property type="project" value="UniProtKB-SubCell"/>
</dbReference>
<evidence type="ECO:0000313" key="8">
    <source>
        <dbReference type="EMBL" id="NKE38689.1"/>
    </source>
</evidence>
<evidence type="ECO:0000256" key="2">
    <source>
        <dbReference type="ARBA" id="ARBA00022475"/>
    </source>
</evidence>
<gene>
    <name evidence="8" type="ORF">HER12_02830</name>
</gene>
<evidence type="ECO:0000256" key="3">
    <source>
        <dbReference type="ARBA" id="ARBA00022729"/>
    </source>
</evidence>
<keyword evidence="9" id="KW-1185">Reference proteome</keyword>
<protein>
    <submittedName>
        <fullName evidence="8">BMP family ABC transporter substrate-binding protein</fullName>
    </submittedName>
</protein>
<dbReference type="InterPro" id="IPR003760">
    <property type="entry name" value="PnrA-like"/>
</dbReference>
<feature type="signal peptide" evidence="6">
    <location>
        <begin position="1"/>
        <end position="22"/>
    </location>
</feature>
<feature type="chain" id="PRO_5032403859" evidence="6">
    <location>
        <begin position="23"/>
        <end position="222"/>
    </location>
</feature>
<evidence type="ECO:0000256" key="5">
    <source>
        <dbReference type="ARBA" id="ARBA00023288"/>
    </source>
</evidence>
<comment type="caution">
    <text evidence="8">The sequence shown here is derived from an EMBL/GenBank/DDBJ whole genome shotgun (WGS) entry which is preliminary data.</text>
</comment>
<evidence type="ECO:0000259" key="7">
    <source>
        <dbReference type="Pfam" id="PF02608"/>
    </source>
</evidence>
<proteinExistence type="predicted"/>
<reference evidence="8 9" key="1">
    <citation type="submission" date="2020-04" db="EMBL/GenBank/DDBJ databases">
        <title>Complete genome sequence of Spiroplasma platyhelix ATCC 51748, an insect isolate.</title>
        <authorList>
            <person name="Green E.A."/>
            <person name="Klassen J.L."/>
        </authorList>
    </citation>
    <scope>NUCLEOTIDE SEQUENCE [LARGE SCALE GENOMIC DNA]</scope>
    <source>
        <strain evidence="8 9">PALS-1</strain>
    </source>
</reference>
<accession>A0A846U2E6</accession>
<organism evidence="8 9">
    <name type="scientific">Spiroplasma platyhelix PALS-1</name>
    <dbReference type="NCBI Taxonomy" id="1276218"/>
    <lineage>
        <taxon>Bacteria</taxon>
        <taxon>Bacillati</taxon>
        <taxon>Mycoplasmatota</taxon>
        <taxon>Mollicutes</taxon>
        <taxon>Entomoplasmatales</taxon>
        <taxon>Spiroplasmataceae</taxon>
        <taxon>Spiroplasma</taxon>
    </lineage>
</organism>
<dbReference type="PANTHER" id="PTHR34296">
    <property type="entry name" value="TRANSCRIPTIONAL ACTIVATOR PROTEIN MED"/>
    <property type="match status" value="1"/>
</dbReference>
<dbReference type="Pfam" id="PF02608">
    <property type="entry name" value="Bmp"/>
    <property type="match status" value="1"/>
</dbReference>
<name>A0A846U2E6_9MOLU</name>
<evidence type="ECO:0000256" key="4">
    <source>
        <dbReference type="ARBA" id="ARBA00023136"/>
    </source>
</evidence>
<feature type="domain" description="ABC transporter substrate-binding protein PnrA-like" evidence="7">
    <location>
        <begin position="39"/>
        <end position="214"/>
    </location>
</feature>
<dbReference type="EMBL" id="JAAVVK010000002">
    <property type="protein sequence ID" value="NKE38689.1"/>
    <property type="molecule type" value="Genomic_DNA"/>
</dbReference>
<sequence length="222" mass="24736">MRKIFKLLSTSLVLLNSSIVLVGCRPTTLGEIWIITEGGDLFDKAFNQQVLEGSQDFVETFNANREVISNIPGFEQWKDQPARIKWIISKDGELATLQNNYNIASYAGAKTIICAGYRHIPALTPEIQKIYADLGVRFILIDSLIKNPINLAGITYAAEKSSYLAALAGAIWLVANHEKYQSNGLKMSTFGAIPTDVVVENMIGYYWGVYYFNLKKLMIAIS</sequence>
<dbReference type="PROSITE" id="PS51257">
    <property type="entry name" value="PROKAR_LIPOPROTEIN"/>
    <property type="match status" value="1"/>
</dbReference>
<dbReference type="AlphaFoldDB" id="A0A846U2E6"/>
<evidence type="ECO:0000313" key="9">
    <source>
        <dbReference type="Proteomes" id="UP000584587"/>
    </source>
</evidence>
<dbReference type="Gene3D" id="3.40.50.2300">
    <property type="match status" value="1"/>
</dbReference>
<evidence type="ECO:0000256" key="6">
    <source>
        <dbReference type="SAM" id="SignalP"/>
    </source>
</evidence>
<dbReference type="RefSeq" id="WP_168105160.1">
    <property type="nucleotide sequence ID" value="NZ_CP051215.1"/>
</dbReference>
<comment type="subcellular location">
    <subcellularLocation>
        <location evidence="1">Cell membrane</location>
    </subcellularLocation>
</comment>
<dbReference type="Proteomes" id="UP000584587">
    <property type="component" value="Unassembled WGS sequence"/>
</dbReference>
<dbReference type="InterPro" id="IPR050957">
    <property type="entry name" value="BMP_lipoprotein"/>
</dbReference>
<keyword evidence="3 6" id="KW-0732">Signal</keyword>
<keyword evidence="4" id="KW-0472">Membrane</keyword>
<keyword evidence="2" id="KW-1003">Cell membrane</keyword>
<keyword evidence="5" id="KW-0449">Lipoprotein</keyword>
<evidence type="ECO:0000256" key="1">
    <source>
        <dbReference type="ARBA" id="ARBA00004236"/>
    </source>
</evidence>